<dbReference type="HOGENOM" id="CLU_1734444_0_0_1"/>
<dbReference type="Proteomes" id="UP000026962">
    <property type="component" value="Chromosome 2"/>
</dbReference>
<dbReference type="OMA" id="PRNGEMG"/>
<dbReference type="EnsemblPlants" id="OPUNC02G03560.1">
    <property type="protein sequence ID" value="OPUNC02G03560.1"/>
    <property type="gene ID" value="OPUNC02G03560"/>
</dbReference>
<feature type="region of interest" description="Disordered" evidence="1">
    <location>
        <begin position="1"/>
        <end position="49"/>
    </location>
</feature>
<evidence type="ECO:0000313" key="3">
    <source>
        <dbReference type="Proteomes" id="UP000026962"/>
    </source>
</evidence>
<reference evidence="2" key="1">
    <citation type="submission" date="2015-04" db="UniProtKB">
        <authorList>
            <consortium name="EnsemblPlants"/>
        </authorList>
    </citation>
    <scope>IDENTIFICATION</scope>
</reference>
<name>A0A0E0JVR0_ORYPU</name>
<reference evidence="2" key="2">
    <citation type="submission" date="2018-05" db="EMBL/GenBank/DDBJ databases">
        <title>OpunRS2 (Oryza punctata Reference Sequence Version 2).</title>
        <authorList>
            <person name="Zhang J."/>
            <person name="Kudrna D."/>
            <person name="Lee S."/>
            <person name="Talag J."/>
            <person name="Welchert J."/>
            <person name="Wing R.A."/>
        </authorList>
    </citation>
    <scope>NUCLEOTIDE SEQUENCE [LARGE SCALE GENOMIC DNA]</scope>
</reference>
<organism evidence="2">
    <name type="scientific">Oryza punctata</name>
    <name type="common">Red rice</name>
    <dbReference type="NCBI Taxonomy" id="4537"/>
    <lineage>
        <taxon>Eukaryota</taxon>
        <taxon>Viridiplantae</taxon>
        <taxon>Streptophyta</taxon>
        <taxon>Embryophyta</taxon>
        <taxon>Tracheophyta</taxon>
        <taxon>Spermatophyta</taxon>
        <taxon>Magnoliopsida</taxon>
        <taxon>Liliopsida</taxon>
        <taxon>Poales</taxon>
        <taxon>Poaceae</taxon>
        <taxon>BOP clade</taxon>
        <taxon>Oryzoideae</taxon>
        <taxon>Oryzeae</taxon>
        <taxon>Oryzinae</taxon>
        <taxon>Oryza</taxon>
    </lineage>
</organism>
<proteinExistence type="predicted"/>
<evidence type="ECO:0000256" key="1">
    <source>
        <dbReference type="SAM" id="MobiDB-lite"/>
    </source>
</evidence>
<dbReference type="Gramene" id="OPUNC02G03560.1">
    <property type="protein sequence ID" value="OPUNC02G03560.1"/>
    <property type="gene ID" value="OPUNC02G03560"/>
</dbReference>
<dbReference type="AlphaFoldDB" id="A0A0E0JVR0"/>
<sequence>MTPMLLDDINSSGKPPDSELWDRLSLSKPVRSPMDGKMLPSRPLDARETSTTAPFPLQVMPSQVQQSVPFCHDTPRPPSFDSPERNWRRDSLSCSSWCQLPCHAVVVQVNLLQPLEPPNGIRDVATEYIESKIKDNQIPELDYGCTIKNSM</sequence>
<accession>A0A0E0JVR0</accession>
<keyword evidence="3" id="KW-1185">Reference proteome</keyword>
<protein>
    <submittedName>
        <fullName evidence="2">Uncharacterized protein</fullName>
    </submittedName>
</protein>
<evidence type="ECO:0000313" key="2">
    <source>
        <dbReference type="EnsemblPlants" id="OPUNC02G03560.1"/>
    </source>
</evidence>